<evidence type="ECO:0000256" key="9">
    <source>
        <dbReference type="ARBA" id="ARBA00038313"/>
    </source>
</evidence>
<dbReference type="PROSITE" id="PS01136">
    <property type="entry name" value="UPF0034"/>
    <property type="match status" value="1"/>
</dbReference>
<evidence type="ECO:0000256" key="5">
    <source>
        <dbReference type="ARBA" id="ARBA00022694"/>
    </source>
</evidence>
<dbReference type="OrthoDB" id="272303at2759"/>
<dbReference type="GO" id="GO:0006397">
    <property type="term" value="P:mRNA processing"/>
    <property type="evidence" value="ECO:0007669"/>
    <property type="project" value="UniProtKB-KW"/>
</dbReference>
<comment type="catalytic activity">
    <reaction evidence="15">
        <text>a 5,6-dihydrouridine in mRNA + NADP(+) = a uridine in mRNA + NADPH + H(+)</text>
        <dbReference type="Rhea" id="RHEA:69855"/>
        <dbReference type="Rhea" id="RHEA-COMP:14658"/>
        <dbReference type="Rhea" id="RHEA-COMP:17789"/>
        <dbReference type="ChEBI" id="CHEBI:15378"/>
        <dbReference type="ChEBI" id="CHEBI:57783"/>
        <dbReference type="ChEBI" id="CHEBI:58349"/>
        <dbReference type="ChEBI" id="CHEBI:65315"/>
        <dbReference type="ChEBI" id="CHEBI:74443"/>
    </reaction>
    <physiologicalReaction direction="right-to-left" evidence="15">
        <dbReference type="Rhea" id="RHEA:69857"/>
    </physiologicalReaction>
</comment>
<keyword evidence="7" id="KW-0560">Oxidoreductase</keyword>
<evidence type="ECO:0000256" key="3">
    <source>
        <dbReference type="ARBA" id="ARBA00022643"/>
    </source>
</evidence>
<evidence type="ECO:0000256" key="12">
    <source>
        <dbReference type="ARBA" id="ARBA00047652"/>
    </source>
</evidence>
<evidence type="ECO:0000256" key="10">
    <source>
        <dbReference type="ARBA" id="ARBA00038890"/>
    </source>
</evidence>
<evidence type="ECO:0000256" key="16">
    <source>
        <dbReference type="ARBA" id="ARBA00049467"/>
    </source>
</evidence>
<evidence type="ECO:0000256" key="6">
    <source>
        <dbReference type="ARBA" id="ARBA00022857"/>
    </source>
</evidence>
<dbReference type="EMBL" id="MU154593">
    <property type="protein sequence ID" value="KAF9492954.1"/>
    <property type="molecule type" value="Genomic_DNA"/>
</dbReference>
<keyword evidence="6" id="KW-0521">NADP</keyword>
<dbReference type="GO" id="GO:0017150">
    <property type="term" value="F:tRNA dihydrouridine synthase activity"/>
    <property type="evidence" value="ECO:0007669"/>
    <property type="project" value="InterPro"/>
</dbReference>
<accession>A0A9P6DDJ8</accession>
<dbReference type="Proteomes" id="UP000807025">
    <property type="component" value="Unassembled WGS sequence"/>
</dbReference>
<evidence type="ECO:0000313" key="19">
    <source>
        <dbReference type="Proteomes" id="UP000807025"/>
    </source>
</evidence>
<keyword evidence="8" id="KW-0520">NAD</keyword>
<dbReference type="InterPro" id="IPR013785">
    <property type="entry name" value="Aldolase_TIM"/>
</dbReference>
<evidence type="ECO:0000256" key="4">
    <source>
        <dbReference type="ARBA" id="ARBA00022664"/>
    </source>
</evidence>
<comment type="catalytic activity">
    <reaction evidence="12">
        <text>5,6-dihydrouridine(16) in tRNA + NADP(+) = uridine(16) in tRNA + NADPH + H(+)</text>
        <dbReference type="Rhea" id="RHEA:53376"/>
        <dbReference type="Rhea" id="RHEA-COMP:13543"/>
        <dbReference type="Rhea" id="RHEA-COMP:13544"/>
        <dbReference type="ChEBI" id="CHEBI:15378"/>
        <dbReference type="ChEBI" id="CHEBI:57783"/>
        <dbReference type="ChEBI" id="CHEBI:58349"/>
        <dbReference type="ChEBI" id="CHEBI:65315"/>
        <dbReference type="ChEBI" id="CHEBI:74443"/>
        <dbReference type="EC" id="1.3.1.88"/>
    </reaction>
    <physiologicalReaction direction="right-to-left" evidence="12">
        <dbReference type="Rhea" id="RHEA:53378"/>
    </physiologicalReaction>
</comment>
<evidence type="ECO:0000256" key="8">
    <source>
        <dbReference type="ARBA" id="ARBA00023027"/>
    </source>
</evidence>
<sequence length="92" mass="10173">MEKKARSVSVTSTSLTARKAVLWIGRSSLNFPRQQPEALLASAKHIEKHCDAVDINLGCPQEIAKRGRYGSFLQDDWELIYSVSTLAVARVG</sequence>
<comment type="catalytic activity">
    <reaction evidence="13">
        <text>a 5,6-dihydrouridine in mRNA + NAD(+) = a uridine in mRNA + NADH + H(+)</text>
        <dbReference type="Rhea" id="RHEA:69851"/>
        <dbReference type="Rhea" id="RHEA-COMP:14658"/>
        <dbReference type="Rhea" id="RHEA-COMP:17789"/>
        <dbReference type="ChEBI" id="CHEBI:15378"/>
        <dbReference type="ChEBI" id="CHEBI:57540"/>
        <dbReference type="ChEBI" id="CHEBI:57945"/>
        <dbReference type="ChEBI" id="CHEBI:65315"/>
        <dbReference type="ChEBI" id="CHEBI:74443"/>
    </reaction>
    <physiologicalReaction direction="right-to-left" evidence="13">
        <dbReference type="Rhea" id="RHEA:69853"/>
    </physiologicalReaction>
</comment>
<comment type="catalytic activity">
    <reaction evidence="11">
        <text>5,6-dihydrouridine(17) in tRNA + NAD(+) = uridine(17) in tRNA + NADH + H(+)</text>
        <dbReference type="Rhea" id="RHEA:53372"/>
        <dbReference type="Rhea" id="RHEA-COMP:13541"/>
        <dbReference type="Rhea" id="RHEA-COMP:13542"/>
        <dbReference type="ChEBI" id="CHEBI:15378"/>
        <dbReference type="ChEBI" id="CHEBI:57540"/>
        <dbReference type="ChEBI" id="CHEBI:57945"/>
        <dbReference type="ChEBI" id="CHEBI:65315"/>
        <dbReference type="ChEBI" id="CHEBI:74443"/>
        <dbReference type="EC" id="1.3.1.88"/>
    </reaction>
    <physiologicalReaction direction="right-to-left" evidence="11">
        <dbReference type="Rhea" id="RHEA:53374"/>
    </physiologicalReaction>
</comment>
<proteinExistence type="inferred from homology"/>
<evidence type="ECO:0000259" key="17">
    <source>
        <dbReference type="Pfam" id="PF01207"/>
    </source>
</evidence>
<dbReference type="InterPro" id="IPR018517">
    <property type="entry name" value="tRNA_hU_synthase_CS"/>
</dbReference>
<keyword evidence="4" id="KW-0507">mRNA processing</keyword>
<protein>
    <recommendedName>
        <fullName evidence="10">tRNA-dihydrouridine(16/17) synthase [NAD(P)(+)]</fullName>
        <ecNumber evidence="10">1.3.1.88</ecNumber>
    </recommendedName>
</protein>
<dbReference type="EC" id="1.3.1.88" evidence="10"/>
<evidence type="ECO:0000256" key="2">
    <source>
        <dbReference type="ARBA" id="ARBA00022630"/>
    </source>
</evidence>
<dbReference type="PANTHER" id="PTHR11082:SF5">
    <property type="entry name" value="TRNA-DIHYDROURIDINE(16_17) SYNTHASE [NAD(P)(+)]-LIKE"/>
    <property type="match status" value="1"/>
</dbReference>
<keyword evidence="3" id="KW-0288">FMN</keyword>
<evidence type="ECO:0000256" key="11">
    <source>
        <dbReference type="ARBA" id="ARBA00047287"/>
    </source>
</evidence>
<feature type="domain" description="DUS-like FMN-binding" evidence="17">
    <location>
        <begin position="29"/>
        <end position="88"/>
    </location>
</feature>
<evidence type="ECO:0000256" key="1">
    <source>
        <dbReference type="ARBA" id="ARBA00001917"/>
    </source>
</evidence>
<dbReference type="Pfam" id="PF01207">
    <property type="entry name" value="Dus"/>
    <property type="match status" value="1"/>
</dbReference>
<comment type="caution">
    <text evidence="18">The sequence shown here is derived from an EMBL/GenBank/DDBJ whole genome shotgun (WGS) entry which is preliminary data.</text>
</comment>
<evidence type="ECO:0000256" key="13">
    <source>
        <dbReference type="ARBA" id="ARBA00048342"/>
    </source>
</evidence>
<name>A0A9P6DDJ8_PLEER</name>
<evidence type="ECO:0000313" key="18">
    <source>
        <dbReference type="EMBL" id="KAF9492954.1"/>
    </source>
</evidence>
<keyword evidence="5" id="KW-0819">tRNA processing</keyword>
<dbReference type="InterPro" id="IPR035587">
    <property type="entry name" value="DUS-like_FMN-bd"/>
</dbReference>
<keyword evidence="2" id="KW-0285">Flavoprotein</keyword>
<evidence type="ECO:0000256" key="14">
    <source>
        <dbReference type="ARBA" id="ARBA00048934"/>
    </source>
</evidence>
<comment type="similarity">
    <text evidence="9">Belongs to the Dus family. Dus1 subfamily.</text>
</comment>
<comment type="cofactor">
    <cofactor evidence="1">
        <name>FMN</name>
        <dbReference type="ChEBI" id="CHEBI:58210"/>
    </cofactor>
</comment>
<dbReference type="SUPFAM" id="SSF51395">
    <property type="entry name" value="FMN-linked oxidoreductases"/>
    <property type="match status" value="1"/>
</dbReference>
<comment type="catalytic activity">
    <reaction evidence="14">
        <text>5,6-dihydrouridine(16) in tRNA + NAD(+) = uridine(16) in tRNA + NADH + H(+)</text>
        <dbReference type="Rhea" id="RHEA:53380"/>
        <dbReference type="Rhea" id="RHEA-COMP:13543"/>
        <dbReference type="Rhea" id="RHEA-COMP:13544"/>
        <dbReference type="ChEBI" id="CHEBI:15378"/>
        <dbReference type="ChEBI" id="CHEBI:57540"/>
        <dbReference type="ChEBI" id="CHEBI:57945"/>
        <dbReference type="ChEBI" id="CHEBI:65315"/>
        <dbReference type="ChEBI" id="CHEBI:74443"/>
        <dbReference type="EC" id="1.3.1.88"/>
    </reaction>
    <physiologicalReaction direction="right-to-left" evidence="14">
        <dbReference type="Rhea" id="RHEA:53382"/>
    </physiologicalReaction>
</comment>
<comment type="catalytic activity">
    <reaction evidence="16">
        <text>5,6-dihydrouridine(17) in tRNA + NADP(+) = uridine(17) in tRNA + NADPH + H(+)</text>
        <dbReference type="Rhea" id="RHEA:53368"/>
        <dbReference type="Rhea" id="RHEA-COMP:13541"/>
        <dbReference type="Rhea" id="RHEA-COMP:13542"/>
        <dbReference type="ChEBI" id="CHEBI:15378"/>
        <dbReference type="ChEBI" id="CHEBI:57783"/>
        <dbReference type="ChEBI" id="CHEBI:58349"/>
        <dbReference type="ChEBI" id="CHEBI:65315"/>
        <dbReference type="ChEBI" id="CHEBI:74443"/>
        <dbReference type="EC" id="1.3.1.88"/>
    </reaction>
    <physiologicalReaction direction="right-to-left" evidence="16">
        <dbReference type="Rhea" id="RHEA:53370"/>
    </physiologicalReaction>
</comment>
<dbReference type="Gene3D" id="3.20.20.70">
    <property type="entry name" value="Aldolase class I"/>
    <property type="match status" value="1"/>
</dbReference>
<reference evidence="18" key="1">
    <citation type="submission" date="2020-11" db="EMBL/GenBank/DDBJ databases">
        <authorList>
            <consortium name="DOE Joint Genome Institute"/>
            <person name="Ahrendt S."/>
            <person name="Riley R."/>
            <person name="Andreopoulos W."/>
            <person name="Labutti K."/>
            <person name="Pangilinan J."/>
            <person name="Ruiz-Duenas F.J."/>
            <person name="Barrasa J.M."/>
            <person name="Sanchez-Garcia M."/>
            <person name="Camarero S."/>
            <person name="Miyauchi S."/>
            <person name="Serrano A."/>
            <person name="Linde D."/>
            <person name="Babiker R."/>
            <person name="Drula E."/>
            <person name="Ayuso-Fernandez I."/>
            <person name="Pacheco R."/>
            <person name="Padilla G."/>
            <person name="Ferreira P."/>
            <person name="Barriuso J."/>
            <person name="Kellner H."/>
            <person name="Castanera R."/>
            <person name="Alfaro M."/>
            <person name="Ramirez L."/>
            <person name="Pisabarro A.G."/>
            <person name="Kuo A."/>
            <person name="Tritt A."/>
            <person name="Lipzen A."/>
            <person name="He G."/>
            <person name="Yan M."/>
            <person name="Ng V."/>
            <person name="Cullen D."/>
            <person name="Martin F."/>
            <person name="Rosso M.-N."/>
            <person name="Henrissat B."/>
            <person name="Hibbett D."/>
            <person name="Martinez A.T."/>
            <person name="Grigoriev I.V."/>
        </authorList>
    </citation>
    <scope>NUCLEOTIDE SEQUENCE</scope>
    <source>
        <strain evidence="18">ATCC 90797</strain>
    </source>
</reference>
<dbReference type="AlphaFoldDB" id="A0A9P6DDJ8"/>
<evidence type="ECO:0000256" key="15">
    <source>
        <dbReference type="ARBA" id="ARBA00049447"/>
    </source>
</evidence>
<organism evidence="18 19">
    <name type="scientific">Pleurotus eryngii</name>
    <name type="common">Boletus of the steppes</name>
    <dbReference type="NCBI Taxonomy" id="5323"/>
    <lineage>
        <taxon>Eukaryota</taxon>
        <taxon>Fungi</taxon>
        <taxon>Dikarya</taxon>
        <taxon>Basidiomycota</taxon>
        <taxon>Agaricomycotina</taxon>
        <taxon>Agaricomycetes</taxon>
        <taxon>Agaricomycetidae</taxon>
        <taxon>Agaricales</taxon>
        <taxon>Pleurotineae</taxon>
        <taxon>Pleurotaceae</taxon>
        <taxon>Pleurotus</taxon>
    </lineage>
</organism>
<gene>
    <name evidence="18" type="ORF">BDN71DRAFT_1450918</name>
</gene>
<dbReference type="GO" id="GO:0050660">
    <property type="term" value="F:flavin adenine dinucleotide binding"/>
    <property type="evidence" value="ECO:0007669"/>
    <property type="project" value="InterPro"/>
</dbReference>
<keyword evidence="19" id="KW-1185">Reference proteome</keyword>
<dbReference type="PANTHER" id="PTHR11082">
    <property type="entry name" value="TRNA-DIHYDROURIDINE SYNTHASE"/>
    <property type="match status" value="1"/>
</dbReference>
<evidence type="ECO:0000256" key="7">
    <source>
        <dbReference type="ARBA" id="ARBA00023002"/>
    </source>
</evidence>